<dbReference type="PROSITE" id="PS51257">
    <property type="entry name" value="PROKAR_LIPOPROTEIN"/>
    <property type="match status" value="1"/>
</dbReference>
<dbReference type="GO" id="GO:0003743">
    <property type="term" value="F:translation initiation factor activity"/>
    <property type="evidence" value="ECO:0007669"/>
    <property type="project" value="UniProtKB-KW"/>
</dbReference>
<comment type="caution">
    <text evidence="3">The sequence shown here is derived from an EMBL/GenBank/DDBJ whole genome shotgun (WGS) entry which is preliminary data.</text>
</comment>
<feature type="region of interest" description="Disordered" evidence="1">
    <location>
        <begin position="132"/>
        <end position="154"/>
    </location>
</feature>
<gene>
    <name evidence="3" type="ORF">CIT26_30980</name>
</gene>
<proteinExistence type="predicted"/>
<reference evidence="3 4" key="1">
    <citation type="submission" date="2017-08" db="EMBL/GenBank/DDBJ databases">
        <title>Mesorhizobium wenxinae sp. nov., a novel rhizobial species isolated from root nodules of chickpea (Cicer arietinum L.).</title>
        <authorList>
            <person name="Zhang J."/>
        </authorList>
    </citation>
    <scope>NUCLEOTIDE SEQUENCE [LARGE SCALE GENOMIC DNA]</scope>
    <source>
        <strain evidence="3 4">SDW018</strain>
    </source>
</reference>
<keyword evidence="3" id="KW-0396">Initiation factor</keyword>
<keyword evidence="2" id="KW-0732">Signal</keyword>
<evidence type="ECO:0000313" key="3">
    <source>
        <dbReference type="EMBL" id="PAQ05343.1"/>
    </source>
</evidence>
<feature type="signal peptide" evidence="2">
    <location>
        <begin position="1"/>
        <end position="19"/>
    </location>
</feature>
<accession>A0A271LB70</accession>
<evidence type="ECO:0000313" key="4">
    <source>
        <dbReference type="Proteomes" id="UP000216442"/>
    </source>
</evidence>
<sequence length="154" mass="15360">MKIHLCAAMAATVAMSGCASVVRGTSDKVSINSEPPDATIRTSLGHSCPMSPCTVEVSRKEGFTAFAEKEGYKPGSIYIGTKMSGKGAAGLAGNILLGGVIGVGVDAMTGATLDHSPNPALITLIPADAPGESSKAIVPPPAPPAKNNSSRAGV</sequence>
<name>A0A271LB70_9HYPH</name>
<dbReference type="AlphaFoldDB" id="A0A271LB70"/>
<dbReference type="OrthoDB" id="7428207at2"/>
<organism evidence="3 4">
    <name type="scientific">Mesorhizobium temperatum</name>
    <dbReference type="NCBI Taxonomy" id="241416"/>
    <lineage>
        <taxon>Bacteria</taxon>
        <taxon>Pseudomonadati</taxon>
        <taxon>Pseudomonadota</taxon>
        <taxon>Alphaproteobacteria</taxon>
        <taxon>Hyphomicrobiales</taxon>
        <taxon>Phyllobacteriaceae</taxon>
        <taxon>Mesorhizobium</taxon>
    </lineage>
</organism>
<evidence type="ECO:0000256" key="2">
    <source>
        <dbReference type="SAM" id="SignalP"/>
    </source>
</evidence>
<dbReference type="Proteomes" id="UP000216442">
    <property type="component" value="Unassembled WGS sequence"/>
</dbReference>
<feature type="chain" id="PRO_5012470525" evidence="2">
    <location>
        <begin position="20"/>
        <end position="154"/>
    </location>
</feature>
<dbReference type="EMBL" id="NPKJ01000073">
    <property type="protein sequence ID" value="PAQ05343.1"/>
    <property type="molecule type" value="Genomic_DNA"/>
</dbReference>
<protein>
    <submittedName>
        <fullName evidence="3">Translation initiation factor 2</fullName>
    </submittedName>
</protein>
<keyword evidence="3" id="KW-0648">Protein biosynthesis</keyword>
<dbReference type="RefSeq" id="WP_095496236.1">
    <property type="nucleotide sequence ID" value="NZ_NPKJ01000073.1"/>
</dbReference>
<evidence type="ECO:0000256" key="1">
    <source>
        <dbReference type="SAM" id="MobiDB-lite"/>
    </source>
</evidence>
<keyword evidence="4" id="KW-1185">Reference proteome</keyword>